<dbReference type="InterPro" id="IPR017985">
    <property type="entry name" value="MeTrfase_CN4_CS"/>
</dbReference>
<evidence type="ECO:0000256" key="2">
    <source>
        <dbReference type="ARBA" id="ARBA00012185"/>
    </source>
</evidence>
<evidence type="ECO:0000256" key="5">
    <source>
        <dbReference type="ARBA" id="ARBA00022691"/>
    </source>
</evidence>
<dbReference type="Gene3D" id="3.40.50.150">
    <property type="entry name" value="Vaccinia Virus protein VP39"/>
    <property type="match status" value="2"/>
</dbReference>
<comment type="similarity">
    <text evidence="1">Belongs to the N(4)/N(6)-methyltransferase family. N(4) subfamily.</text>
</comment>
<keyword evidence="9" id="KW-1185">Reference proteome</keyword>
<evidence type="ECO:0000256" key="1">
    <source>
        <dbReference type="ARBA" id="ARBA00010203"/>
    </source>
</evidence>
<evidence type="ECO:0000313" key="8">
    <source>
        <dbReference type="EMBL" id="ASC69560.1"/>
    </source>
</evidence>
<evidence type="ECO:0000256" key="3">
    <source>
        <dbReference type="ARBA" id="ARBA00022603"/>
    </source>
</evidence>
<dbReference type="InterPro" id="IPR029063">
    <property type="entry name" value="SAM-dependent_MTases_sf"/>
</dbReference>
<organism evidence="8 9">
    <name type="scientific">Halomicronema hongdechloris C2206</name>
    <dbReference type="NCBI Taxonomy" id="1641165"/>
    <lineage>
        <taxon>Bacteria</taxon>
        <taxon>Bacillati</taxon>
        <taxon>Cyanobacteriota</taxon>
        <taxon>Cyanophyceae</taxon>
        <taxon>Nodosilineales</taxon>
        <taxon>Nodosilineaceae</taxon>
        <taxon>Halomicronema</taxon>
    </lineage>
</organism>
<dbReference type="RefSeq" id="WP_137454991.1">
    <property type="nucleotide sequence ID" value="NZ_CP021983.2"/>
</dbReference>
<accession>A0A1Z3HH13</accession>
<comment type="catalytic activity">
    <reaction evidence="7">
        <text>a 2'-deoxycytidine in DNA + S-adenosyl-L-methionine = an N(4)-methyl-2'-deoxycytidine in DNA + S-adenosyl-L-homocysteine + H(+)</text>
        <dbReference type="Rhea" id="RHEA:16857"/>
        <dbReference type="Rhea" id="RHEA-COMP:11369"/>
        <dbReference type="Rhea" id="RHEA-COMP:13674"/>
        <dbReference type="ChEBI" id="CHEBI:15378"/>
        <dbReference type="ChEBI" id="CHEBI:57856"/>
        <dbReference type="ChEBI" id="CHEBI:59789"/>
        <dbReference type="ChEBI" id="CHEBI:85452"/>
        <dbReference type="ChEBI" id="CHEBI:137933"/>
        <dbReference type="EC" id="2.1.1.113"/>
    </reaction>
</comment>
<dbReference type="PROSITE" id="PS00093">
    <property type="entry name" value="N4_MTASE"/>
    <property type="match status" value="1"/>
</dbReference>
<evidence type="ECO:0000256" key="7">
    <source>
        <dbReference type="ARBA" id="ARBA00049120"/>
    </source>
</evidence>
<dbReference type="EC" id="2.1.1.113" evidence="2"/>
<evidence type="ECO:0000256" key="4">
    <source>
        <dbReference type="ARBA" id="ARBA00022679"/>
    </source>
</evidence>
<keyword evidence="6" id="KW-0680">Restriction system</keyword>
<keyword evidence="4 8" id="KW-0808">Transferase</keyword>
<sequence length="431" mass="48250">MDSSAPTSTSPQPQGWSSKVLNQFALADRPVHDWYRSVLSFPPHLVRHYLDRFAVGPRHRVLDPFVGTGTTLVECKRRRVTSVGIEANPMAHFACRTKVNWQPDPTGLLAYAQTLAQQVERELRWFPGDGLRHTLPEASERVLLKNAISPQPLHKILVLLVALEQEPDSGYYDHGRLALVKAALAASNLRFAPEASVVRQRQDAPVVDLWLQGIDAIASDLQSVRGPRQVPATVHRGDARQLPALLPPQSIDAVITSPPYPNEKDYTRTTRLESVLLGFIRDRGELRRVKQTLIRSNSRSIYSTDDDDRWIQDYPQILALAQEIERSRAQQGKTSGFSRLYSRVVTLYFGGMARHLAELRPILRPGAQLAYVVGDQASYLGVLIQTGQLLADIAACLGYEVTDIDLFRSRRVASKNLALREEVVVLRWPGP</sequence>
<name>A0A1Z3HH13_9CYAN</name>
<dbReference type="GO" id="GO:0003677">
    <property type="term" value="F:DNA binding"/>
    <property type="evidence" value="ECO:0007669"/>
    <property type="project" value="InterPro"/>
</dbReference>
<dbReference type="STRING" id="1641165.XM38_19360"/>
<evidence type="ECO:0000256" key="6">
    <source>
        <dbReference type="ARBA" id="ARBA00022747"/>
    </source>
</evidence>
<dbReference type="GO" id="GO:0009307">
    <property type="term" value="P:DNA restriction-modification system"/>
    <property type="evidence" value="ECO:0007669"/>
    <property type="project" value="UniProtKB-KW"/>
</dbReference>
<dbReference type="REBASE" id="204809">
    <property type="entry name" value="M.HhoC2206ORF4870P"/>
</dbReference>
<dbReference type="AlphaFoldDB" id="A0A1Z3HH13"/>
<dbReference type="Proteomes" id="UP000191901">
    <property type="component" value="Chromosome"/>
</dbReference>
<dbReference type="GO" id="GO:0032259">
    <property type="term" value="P:methylation"/>
    <property type="evidence" value="ECO:0007669"/>
    <property type="project" value="UniProtKB-KW"/>
</dbReference>
<gene>
    <name evidence="8" type="primary">bsoBIM</name>
    <name evidence="8" type="ORF">XM38_004870</name>
</gene>
<dbReference type="SUPFAM" id="SSF53335">
    <property type="entry name" value="S-adenosyl-L-methionine-dependent methyltransferases"/>
    <property type="match status" value="2"/>
</dbReference>
<dbReference type="OrthoDB" id="9800801at2"/>
<keyword evidence="3 8" id="KW-0489">Methyltransferase</keyword>
<dbReference type="KEGG" id="hhg:XM38_004870"/>
<reference evidence="8 9" key="1">
    <citation type="journal article" date="2016" name="Biochim. Biophys. Acta">
        <title>Characterization of red-shifted phycobilisomes isolated from the chlorophyll f-containing cyanobacterium Halomicronema hongdechloris.</title>
        <authorList>
            <person name="Li Y."/>
            <person name="Lin Y."/>
            <person name="Garvey C.J."/>
            <person name="Birch D."/>
            <person name="Corkery R.W."/>
            <person name="Loughlin P.C."/>
            <person name="Scheer H."/>
            <person name="Willows R.D."/>
            <person name="Chen M."/>
        </authorList>
    </citation>
    <scope>NUCLEOTIDE SEQUENCE [LARGE SCALE GENOMIC DNA]</scope>
    <source>
        <strain evidence="8 9">C2206</strain>
    </source>
</reference>
<dbReference type="GO" id="GO:0015667">
    <property type="term" value="F:site-specific DNA-methyltransferase (cytosine-N4-specific) activity"/>
    <property type="evidence" value="ECO:0007669"/>
    <property type="project" value="UniProtKB-EC"/>
</dbReference>
<protein>
    <recommendedName>
        <fullName evidence="2">site-specific DNA-methyltransferase (cytosine-N(4)-specific)</fullName>
        <ecNumber evidence="2">2.1.1.113</ecNumber>
    </recommendedName>
</protein>
<proteinExistence type="inferred from homology"/>
<dbReference type="EMBL" id="CP021983">
    <property type="protein sequence ID" value="ASC69560.1"/>
    <property type="molecule type" value="Genomic_DNA"/>
</dbReference>
<keyword evidence="5" id="KW-0949">S-adenosyl-L-methionine</keyword>
<evidence type="ECO:0000313" key="9">
    <source>
        <dbReference type="Proteomes" id="UP000191901"/>
    </source>
</evidence>